<protein>
    <submittedName>
        <fullName evidence="2">Uncharacterized protein</fullName>
    </submittedName>
</protein>
<feature type="region of interest" description="Disordered" evidence="1">
    <location>
        <begin position="85"/>
        <end position="110"/>
    </location>
</feature>
<name>A0A830FCS4_9EURY</name>
<reference evidence="2" key="1">
    <citation type="journal article" date="2014" name="Int. J. Syst. Evol. Microbiol.">
        <title>Complete genome sequence of Corynebacterium casei LMG S-19264T (=DSM 44701T), isolated from a smear-ripened cheese.</title>
        <authorList>
            <consortium name="US DOE Joint Genome Institute (JGI-PGF)"/>
            <person name="Walter F."/>
            <person name="Albersmeier A."/>
            <person name="Kalinowski J."/>
            <person name="Ruckert C."/>
        </authorList>
    </citation>
    <scope>NUCLEOTIDE SEQUENCE</scope>
    <source>
        <strain evidence="2">JCM 19596</strain>
    </source>
</reference>
<sequence>MNASAHDAVRANRRHAKDSNSLIDCRTGSDGYLAVWRTGSDGCGVPRSRLGRTRPLTNAYAAFAAPSQIKSRAALRPQSASAVCGRAHKAERINHNEHPRANGSKSARTE</sequence>
<proteinExistence type="predicted"/>
<accession>A0A830FCS4</accession>
<evidence type="ECO:0000313" key="2">
    <source>
        <dbReference type="EMBL" id="GGL62632.1"/>
    </source>
</evidence>
<feature type="compositionally biased region" description="Basic and acidic residues" evidence="1">
    <location>
        <begin position="88"/>
        <end position="100"/>
    </location>
</feature>
<reference evidence="2" key="2">
    <citation type="submission" date="2020-09" db="EMBL/GenBank/DDBJ databases">
        <authorList>
            <person name="Sun Q."/>
            <person name="Ohkuma M."/>
        </authorList>
    </citation>
    <scope>NUCLEOTIDE SEQUENCE</scope>
    <source>
        <strain evidence="2">JCM 19596</strain>
    </source>
</reference>
<evidence type="ECO:0000256" key="1">
    <source>
        <dbReference type="SAM" id="MobiDB-lite"/>
    </source>
</evidence>
<dbReference type="EMBL" id="BMPG01000002">
    <property type="protein sequence ID" value="GGL62632.1"/>
    <property type="molecule type" value="Genomic_DNA"/>
</dbReference>
<dbReference type="AlphaFoldDB" id="A0A830FCS4"/>
<organism evidence="2 3">
    <name type="scientific">Halocalculus aciditolerans</name>
    <dbReference type="NCBI Taxonomy" id="1383812"/>
    <lineage>
        <taxon>Archaea</taxon>
        <taxon>Methanobacteriati</taxon>
        <taxon>Methanobacteriota</taxon>
        <taxon>Stenosarchaea group</taxon>
        <taxon>Halobacteria</taxon>
        <taxon>Halobacteriales</taxon>
        <taxon>Halobacteriaceae</taxon>
        <taxon>Halocalculus</taxon>
    </lineage>
</organism>
<gene>
    <name evidence="2" type="ORF">GCM10009039_20810</name>
</gene>
<evidence type="ECO:0000313" key="3">
    <source>
        <dbReference type="Proteomes" id="UP000607197"/>
    </source>
</evidence>
<keyword evidence="3" id="KW-1185">Reference proteome</keyword>
<dbReference type="Proteomes" id="UP000607197">
    <property type="component" value="Unassembled WGS sequence"/>
</dbReference>
<comment type="caution">
    <text evidence="2">The sequence shown here is derived from an EMBL/GenBank/DDBJ whole genome shotgun (WGS) entry which is preliminary data.</text>
</comment>